<gene>
    <name evidence="8" type="primary">Aste57867_883</name>
    <name evidence="7" type="ORF">As57867_000882</name>
    <name evidence="8" type="ORF">ASTE57867_883</name>
</gene>
<dbReference type="Pfam" id="PF13520">
    <property type="entry name" value="AA_permease_2"/>
    <property type="match status" value="1"/>
</dbReference>
<dbReference type="PANTHER" id="PTHR43243:SF82">
    <property type="entry name" value="CATIONIC AMINO ACID TRANSPORTER C-TERMINAL DOMAIN-CONTAINING PROTEIN"/>
    <property type="match status" value="1"/>
</dbReference>
<comment type="subcellular location">
    <subcellularLocation>
        <location evidence="1">Membrane</location>
        <topology evidence="1">Multi-pass membrane protein</topology>
    </subcellularLocation>
</comment>
<dbReference type="Proteomes" id="UP000332933">
    <property type="component" value="Unassembled WGS sequence"/>
</dbReference>
<dbReference type="Gene3D" id="1.20.1740.10">
    <property type="entry name" value="Amino acid/polyamine transporter I"/>
    <property type="match status" value="1"/>
</dbReference>
<evidence type="ECO:0000256" key="4">
    <source>
        <dbReference type="ARBA" id="ARBA00023136"/>
    </source>
</evidence>
<feature type="transmembrane region" description="Helical" evidence="5">
    <location>
        <begin position="483"/>
        <end position="502"/>
    </location>
</feature>
<feature type="transmembrane region" description="Helical" evidence="5">
    <location>
        <begin position="366"/>
        <end position="386"/>
    </location>
</feature>
<reference evidence="7" key="2">
    <citation type="submission" date="2019-06" db="EMBL/GenBank/DDBJ databases">
        <title>Genomics analysis of Aphanomyces spp. identifies a new class of oomycete effector associated with host adaptation.</title>
        <authorList>
            <person name="Gaulin E."/>
        </authorList>
    </citation>
    <scope>NUCLEOTIDE SEQUENCE</scope>
    <source>
        <strain evidence="7">CBS 578.67</strain>
    </source>
</reference>
<sequence>MMEDIHGIFRTKPIDVIYAEERKEELPRELGLWDLIAIGIGGTVGSGIFSTAGSIISGQAGPSAFVSWAIAGVVSILSGLAYMEMSSLVPSSGSTYAYSYHILGELPAYVAAWLLTLEYGMSGAGVARSWAQKIQEWAEEGGGDFAFLNEDHYNLMAFVVMFLSMAILLVGIKFGKLFINIVTSTKVVVVLFIIVAGFTATKRANLSPFIPDRSADGSMYGTPGMLLGASSAFFGYVGFDEVCCMAAEAKNPRRVMPRAVIGTILGTMFLSCFASLALSGMVPASVYANLPYDLPNGNQMTDLSFPSAFGYVGYSAAQVLVHIGEVGTMPVVVLVSFLAQPRLMYAMAVDGLLPEIFGRVDKRGNLFWCTLLSGSFFSVVAFLVPFDAIWNMVSIGILLSFNMTNASLILVRTRDASPQLVYKLTAAIFLVAGVATFVFQKGYMEQSHDWALGLSIALAVVVLALAGVVHVKCPQSIGDDHLFRAPLVPFVPTVAMAINWYLVAQMDAKDLWRAAIWIGVAVVTYFFYGFQHSQGRSGWAKMLHHDALGLNEVRPSMSSMMADDMLKRSLLSPAAVQ</sequence>
<keyword evidence="3 5" id="KW-1133">Transmembrane helix</keyword>
<dbReference type="AlphaFoldDB" id="A0A485K7V8"/>
<dbReference type="EMBL" id="CAADRA010000055">
    <property type="protein sequence ID" value="VFT78107.1"/>
    <property type="molecule type" value="Genomic_DNA"/>
</dbReference>
<accession>A0A485K7V8</accession>
<reference evidence="8 9" key="1">
    <citation type="submission" date="2019-03" db="EMBL/GenBank/DDBJ databases">
        <authorList>
            <person name="Gaulin E."/>
            <person name="Dumas B."/>
        </authorList>
    </citation>
    <scope>NUCLEOTIDE SEQUENCE [LARGE SCALE GENOMIC DNA]</scope>
    <source>
        <strain evidence="8">CBS 568.67</strain>
    </source>
</reference>
<dbReference type="EMBL" id="VJMH01000055">
    <property type="protein sequence ID" value="KAF0719669.1"/>
    <property type="molecule type" value="Genomic_DNA"/>
</dbReference>
<feature type="transmembrane region" description="Helical" evidence="5">
    <location>
        <begin position="62"/>
        <end position="83"/>
    </location>
</feature>
<keyword evidence="9" id="KW-1185">Reference proteome</keyword>
<name>A0A485K7V8_9STRA</name>
<feature type="transmembrane region" description="Helical" evidence="5">
    <location>
        <begin position="392"/>
        <end position="411"/>
    </location>
</feature>
<feature type="transmembrane region" description="Helical" evidence="5">
    <location>
        <begin position="514"/>
        <end position="531"/>
    </location>
</feature>
<keyword evidence="4 5" id="KW-0472">Membrane</keyword>
<evidence type="ECO:0000313" key="9">
    <source>
        <dbReference type="Proteomes" id="UP000332933"/>
    </source>
</evidence>
<proteinExistence type="predicted"/>
<organism evidence="8 9">
    <name type="scientific">Aphanomyces stellatus</name>
    <dbReference type="NCBI Taxonomy" id="120398"/>
    <lineage>
        <taxon>Eukaryota</taxon>
        <taxon>Sar</taxon>
        <taxon>Stramenopiles</taxon>
        <taxon>Oomycota</taxon>
        <taxon>Saprolegniomycetes</taxon>
        <taxon>Saprolegniales</taxon>
        <taxon>Verrucalvaceae</taxon>
        <taxon>Aphanomyces</taxon>
    </lineage>
</organism>
<dbReference type="GO" id="GO:0015171">
    <property type="term" value="F:amino acid transmembrane transporter activity"/>
    <property type="evidence" value="ECO:0007669"/>
    <property type="project" value="TreeGrafter"/>
</dbReference>
<evidence type="ECO:0000256" key="1">
    <source>
        <dbReference type="ARBA" id="ARBA00004141"/>
    </source>
</evidence>
<feature type="transmembrane region" description="Helical" evidence="5">
    <location>
        <begin position="451"/>
        <end position="471"/>
    </location>
</feature>
<dbReference type="InterPro" id="IPR029485">
    <property type="entry name" value="CAT_C"/>
</dbReference>
<dbReference type="InterPro" id="IPR002293">
    <property type="entry name" value="AA/rel_permease1"/>
</dbReference>
<keyword evidence="2 5" id="KW-0812">Transmembrane</keyword>
<feature type="transmembrane region" description="Helical" evidence="5">
    <location>
        <begin position="420"/>
        <end position="439"/>
    </location>
</feature>
<dbReference type="Pfam" id="PF13906">
    <property type="entry name" value="AA_permease_C"/>
    <property type="match status" value="1"/>
</dbReference>
<feature type="transmembrane region" description="Helical" evidence="5">
    <location>
        <begin position="177"/>
        <end position="200"/>
    </location>
</feature>
<dbReference type="OrthoDB" id="5982228at2759"/>
<evidence type="ECO:0000256" key="2">
    <source>
        <dbReference type="ARBA" id="ARBA00022692"/>
    </source>
</evidence>
<evidence type="ECO:0000313" key="7">
    <source>
        <dbReference type="EMBL" id="KAF0719669.1"/>
    </source>
</evidence>
<feature type="transmembrane region" description="Helical" evidence="5">
    <location>
        <begin position="153"/>
        <end position="170"/>
    </location>
</feature>
<feature type="transmembrane region" description="Helical" evidence="5">
    <location>
        <begin position="220"/>
        <end position="239"/>
    </location>
</feature>
<evidence type="ECO:0000313" key="8">
    <source>
        <dbReference type="EMBL" id="VFT78107.1"/>
    </source>
</evidence>
<feature type="transmembrane region" description="Helical" evidence="5">
    <location>
        <begin position="308"/>
        <end position="338"/>
    </location>
</feature>
<feature type="domain" description="Cationic amino acid transporter C-terminal" evidence="6">
    <location>
        <begin position="483"/>
        <end position="533"/>
    </location>
</feature>
<evidence type="ECO:0000256" key="3">
    <source>
        <dbReference type="ARBA" id="ARBA00022989"/>
    </source>
</evidence>
<dbReference type="PANTHER" id="PTHR43243">
    <property type="entry name" value="INNER MEMBRANE TRANSPORTER YGJI-RELATED"/>
    <property type="match status" value="1"/>
</dbReference>
<dbReference type="GO" id="GO:0016020">
    <property type="term" value="C:membrane"/>
    <property type="evidence" value="ECO:0007669"/>
    <property type="project" value="UniProtKB-SubCell"/>
</dbReference>
<evidence type="ECO:0000256" key="5">
    <source>
        <dbReference type="SAM" id="Phobius"/>
    </source>
</evidence>
<feature type="transmembrane region" description="Helical" evidence="5">
    <location>
        <begin position="32"/>
        <end position="56"/>
    </location>
</feature>
<evidence type="ECO:0000259" key="6">
    <source>
        <dbReference type="Pfam" id="PF13906"/>
    </source>
</evidence>
<feature type="transmembrane region" description="Helical" evidence="5">
    <location>
        <begin position="260"/>
        <end position="288"/>
    </location>
</feature>
<protein>
    <submittedName>
        <fullName evidence="8">Aste57867_883 protein</fullName>
    </submittedName>
</protein>